<keyword evidence="12" id="KW-1185">Reference proteome</keyword>
<dbReference type="GO" id="GO:0008270">
    <property type="term" value="F:zinc ion binding"/>
    <property type="evidence" value="ECO:0007669"/>
    <property type="project" value="UniProtKB-KW"/>
</dbReference>
<dbReference type="PROSITE" id="PS00031">
    <property type="entry name" value="NUCLEAR_REC_DBD_1"/>
    <property type="match status" value="1"/>
</dbReference>
<dbReference type="PROSITE" id="PS51030">
    <property type="entry name" value="NUCLEAR_REC_DBD_2"/>
    <property type="match status" value="2"/>
</dbReference>
<evidence type="ECO:0000256" key="3">
    <source>
        <dbReference type="ARBA" id="ARBA00022771"/>
    </source>
</evidence>
<keyword evidence="6" id="KW-0238">DNA-binding</keyword>
<dbReference type="InterPro" id="IPR013088">
    <property type="entry name" value="Znf_NHR/GATA"/>
</dbReference>
<dbReference type="GO" id="GO:0005634">
    <property type="term" value="C:nucleus"/>
    <property type="evidence" value="ECO:0007669"/>
    <property type="project" value="UniProtKB-SubCell"/>
</dbReference>
<keyword evidence="8 11" id="KW-0675">Receptor</keyword>
<dbReference type="EMBL" id="REGN01000867">
    <property type="protein sequence ID" value="RNA38473.1"/>
    <property type="molecule type" value="Genomic_DNA"/>
</dbReference>
<dbReference type="AlphaFoldDB" id="A0A3M7SRQ2"/>
<dbReference type="STRING" id="10195.A0A3M7SRQ2"/>
<keyword evidence="9" id="KW-0539">Nucleus</keyword>
<dbReference type="GO" id="GO:0003700">
    <property type="term" value="F:DNA-binding transcription factor activity"/>
    <property type="evidence" value="ECO:0007669"/>
    <property type="project" value="InterPro"/>
</dbReference>
<comment type="subcellular location">
    <subcellularLocation>
        <location evidence="1">Nucleus</location>
    </subcellularLocation>
</comment>
<evidence type="ECO:0000256" key="9">
    <source>
        <dbReference type="ARBA" id="ARBA00023242"/>
    </source>
</evidence>
<evidence type="ECO:0000256" key="8">
    <source>
        <dbReference type="ARBA" id="ARBA00023170"/>
    </source>
</evidence>
<evidence type="ECO:0000256" key="6">
    <source>
        <dbReference type="ARBA" id="ARBA00023125"/>
    </source>
</evidence>
<comment type="caution">
    <text evidence="11">The sequence shown here is derived from an EMBL/GenBank/DDBJ whole genome shotgun (WGS) entry which is preliminary data.</text>
</comment>
<dbReference type="Gene3D" id="3.30.50.10">
    <property type="entry name" value="Erythroid Transcription Factor GATA-1, subunit A"/>
    <property type="match status" value="2"/>
</dbReference>
<protein>
    <submittedName>
        <fullName evidence="11">Nuclear receptor 2DBD gamma</fullName>
    </submittedName>
</protein>
<dbReference type="Pfam" id="PF00105">
    <property type="entry name" value="zf-C4"/>
    <property type="match status" value="2"/>
</dbReference>
<evidence type="ECO:0000256" key="2">
    <source>
        <dbReference type="ARBA" id="ARBA00022723"/>
    </source>
</evidence>
<keyword evidence="5" id="KW-0805">Transcription regulation</keyword>
<keyword evidence="7" id="KW-0804">Transcription</keyword>
<dbReference type="OrthoDB" id="5771769at2759"/>
<dbReference type="PRINTS" id="PR00047">
    <property type="entry name" value="STROIDFINGER"/>
</dbReference>
<reference evidence="11 12" key="1">
    <citation type="journal article" date="2018" name="Sci. Rep.">
        <title>Genomic signatures of local adaptation to the degree of environmental predictability in rotifers.</title>
        <authorList>
            <person name="Franch-Gras L."/>
            <person name="Hahn C."/>
            <person name="Garcia-Roger E.M."/>
            <person name="Carmona M.J."/>
            <person name="Serra M."/>
            <person name="Gomez A."/>
        </authorList>
    </citation>
    <scope>NUCLEOTIDE SEQUENCE [LARGE SCALE GENOMIC DNA]</scope>
    <source>
        <strain evidence="11">HYR1</strain>
    </source>
</reference>
<dbReference type="SUPFAM" id="SSF57716">
    <property type="entry name" value="Glucocorticoid receptor-like (DNA-binding domain)"/>
    <property type="match status" value="2"/>
</dbReference>
<keyword evidence="2" id="KW-0479">Metal-binding</keyword>
<evidence type="ECO:0000259" key="10">
    <source>
        <dbReference type="PROSITE" id="PS51030"/>
    </source>
</evidence>
<dbReference type="GO" id="GO:0043565">
    <property type="term" value="F:sequence-specific DNA binding"/>
    <property type="evidence" value="ECO:0007669"/>
    <property type="project" value="InterPro"/>
</dbReference>
<dbReference type="Proteomes" id="UP000276133">
    <property type="component" value="Unassembled WGS sequence"/>
</dbReference>
<feature type="domain" description="Nuclear receptor" evidence="10">
    <location>
        <begin position="102"/>
        <end position="179"/>
    </location>
</feature>
<keyword evidence="4" id="KW-0862">Zinc</keyword>
<organism evidence="11 12">
    <name type="scientific">Brachionus plicatilis</name>
    <name type="common">Marine rotifer</name>
    <name type="synonym">Brachionus muelleri</name>
    <dbReference type="NCBI Taxonomy" id="10195"/>
    <lineage>
        <taxon>Eukaryota</taxon>
        <taxon>Metazoa</taxon>
        <taxon>Spiralia</taxon>
        <taxon>Gnathifera</taxon>
        <taxon>Rotifera</taxon>
        <taxon>Eurotatoria</taxon>
        <taxon>Monogononta</taxon>
        <taxon>Pseudotrocha</taxon>
        <taxon>Ploima</taxon>
        <taxon>Brachionidae</taxon>
        <taxon>Brachionus</taxon>
    </lineage>
</organism>
<evidence type="ECO:0000313" key="11">
    <source>
        <dbReference type="EMBL" id="RNA38473.1"/>
    </source>
</evidence>
<name>A0A3M7SRQ2_BRAPC</name>
<evidence type="ECO:0000256" key="5">
    <source>
        <dbReference type="ARBA" id="ARBA00023015"/>
    </source>
</evidence>
<dbReference type="PANTHER" id="PTHR45805">
    <property type="entry name" value="NUCLEAR HORMONE RECEPTOR HR3-RELATED"/>
    <property type="match status" value="1"/>
</dbReference>
<keyword evidence="3" id="KW-0863">Zinc-finger</keyword>
<evidence type="ECO:0000313" key="12">
    <source>
        <dbReference type="Proteomes" id="UP000276133"/>
    </source>
</evidence>
<sequence length="191" mass="21714">MSDGNATLLSFTGEKFEPCKVCGEPSSGWHCGAVTCEACKKFFLRSINGEDAKYKCIRNQDCVIVRTTRTQCQFCRFQKCKEVGMTNSENTNNPPVAEIFKRFPCAVCKAPSSGIHFGAITCEGCKGFFRRSIKERAPERYRCMENGTCEISAATRNMCRYCRFQKCLKAKIKSLPIRLNFKENLYLNTKR</sequence>
<dbReference type="SMART" id="SM00399">
    <property type="entry name" value="ZnF_C4"/>
    <property type="match status" value="2"/>
</dbReference>
<dbReference type="PANTHER" id="PTHR45805:SF2">
    <property type="entry name" value="NUCLEAR HORMONE RECEPTOR HR3-RELATED"/>
    <property type="match status" value="1"/>
</dbReference>
<proteinExistence type="predicted"/>
<evidence type="ECO:0000256" key="1">
    <source>
        <dbReference type="ARBA" id="ARBA00004123"/>
    </source>
</evidence>
<dbReference type="InterPro" id="IPR001628">
    <property type="entry name" value="Znf_hrmn_rcpt"/>
</dbReference>
<accession>A0A3M7SRQ2</accession>
<feature type="domain" description="Nuclear receptor" evidence="10">
    <location>
        <begin position="16"/>
        <end position="92"/>
    </location>
</feature>
<evidence type="ECO:0000256" key="4">
    <source>
        <dbReference type="ARBA" id="ARBA00022833"/>
    </source>
</evidence>
<gene>
    <name evidence="11" type="ORF">BpHYR1_041090</name>
</gene>
<evidence type="ECO:0000256" key="7">
    <source>
        <dbReference type="ARBA" id="ARBA00023163"/>
    </source>
</evidence>